<sequence>MSDFIPFPHQAAGHPGSLQSVDGSLFLKATTKQEIAFYEGLNAQEDNPDTDLGSKLLHWTPTFMGTLTLGATPDVVKKGNIDAEMMATVQSQSGSVDELTSKEYLVLRNALYGYSQPSVLDVKLGSILYDENTSSEKVQRLSEVSKNTTSGSLNFRVCGMKIRHNQIPSDLEGVRMDDCTSLLKEEGSDIITFDKTFGRSLTNETVTKGLGLFFRHNRLPVNVQQKILEIFHLRLQILYNCLLDEEVRIRSGSLFFVFENDLSRWEQLEYDDPVIEEEFWEEEDDDDDDDENKTPVARLSALKVIDFAHSKFVPGKGYDENVVKGVENLMSCFERLIREAEKSESTRTL</sequence>
<gene>
    <name evidence="5" type="ORF">KUCA_T00005750001</name>
</gene>
<dbReference type="GO" id="GO:0050821">
    <property type="term" value="P:protein stabilization"/>
    <property type="evidence" value="ECO:0007669"/>
    <property type="project" value="EnsemblFungi"/>
</dbReference>
<dbReference type="EC" id="2.7.-.-" evidence="4"/>
<evidence type="ECO:0000256" key="1">
    <source>
        <dbReference type="ARBA" id="ARBA00007374"/>
    </source>
</evidence>
<protein>
    <recommendedName>
        <fullName evidence="4">Kinase</fullName>
        <ecNumber evidence="4">2.7.-.-</ecNumber>
    </recommendedName>
</protein>
<dbReference type="GO" id="GO:0008440">
    <property type="term" value="F:inositol-1,4,5-trisphosphate 3-kinase activity"/>
    <property type="evidence" value="ECO:0007669"/>
    <property type="project" value="EnsemblFungi"/>
</dbReference>
<dbReference type="GO" id="GO:0016236">
    <property type="term" value="P:macroautophagy"/>
    <property type="evidence" value="ECO:0007669"/>
    <property type="project" value="EnsemblFungi"/>
</dbReference>
<reference evidence="5" key="1">
    <citation type="submission" date="2013-12" db="EMBL/GenBank/DDBJ databases">
        <authorList>
            <person name="Genoscope - CEA"/>
        </authorList>
    </citation>
    <scope>NUCLEOTIDE SEQUENCE</scope>
    <source>
        <strain evidence="5">CBS 1993</strain>
    </source>
</reference>
<evidence type="ECO:0000256" key="4">
    <source>
        <dbReference type="RuleBase" id="RU363090"/>
    </source>
</evidence>
<keyword evidence="6" id="KW-1185">Reference proteome</keyword>
<reference evidence="5" key="2">
    <citation type="submission" date="2014-02" db="EMBL/GenBank/DDBJ databases">
        <title>Complete DNA sequence of /Kuraishia capsulata/ illustrates novel genomic features among budding yeasts (/Saccharomycotina/).</title>
        <authorList>
            <person name="Morales L."/>
            <person name="Noel B."/>
            <person name="Porcel B."/>
            <person name="Marcet-Houben M."/>
            <person name="Hullo M-F."/>
            <person name="Sacerdot C."/>
            <person name="Tekaia F."/>
            <person name="Leh-Louis V."/>
            <person name="Despons L."/>
            <person name="Khanna V."/>
            <person name="Aury J-M."/>
            <person name="Barbe V."/>
            <person name="Couloux A."/>
            <person name="Labadie K."/>
            <person name="Pelletier E."/>
            <person name="Souciet J-L."/>
            <person name="Boekhout T."/>
            <person name="Gabaldon T."/>
            <person name="Wincker P."/>
            <person name="Dujon B."/>
        </authorList>
    </citation>
    <scope>NUCLEOTIDE SEQUENCE</scope>
    <source>
        <strain evidence="5">CBS 1993</strain>
    </source>
</reference>
<dbReference type="EMBL" id="HG793131">
    <property type="protein sequence ID" value="CDK29757.1"/>
    <property type="molecule type" value="Genomic_DNA"/>
</dbReference>
<name>W6MV41_9ASCO</name>
<comment type="similarity">
    <text evidence="1 4">Belongs to the inositol phosphokinase (IPK) family.</text>
</comment>
<dbReference type="GO" id="GO:0016303">
    <property type="term" value="F:1-phosphatidylinositol-3-kinase activity"/>
    <property type="evidence" value="ECO:0007669"/>
    <property type="project" value="EnsemblFungi"/>
</dbReference>
<keyword evidence="3 4" id="KW-0418">Kinase</keyword>
<dbReference type="PANTHER" id="PTHR12400:SF103">
    <property type="entry name" value="INOSITOL POLYPHOSPHATE MULTIKINASE"/>
    <property type="match status" value="1"/>
</dbReference>
<evidence type="ECO:0000256" key="3">
    <source>
        <dbReference type="ARBA" id="ARBA00022777"/>
    </source>
</evidence>
<dbReference type="GeneID" id="34523128"/>
<dbReference type="GO" id="GO:0000122">
    <property type="term" value="P:negative regulation of transcription by RNA polymerase II"/>
    <property type="evidence" value="ECO:0007669"/>
    <property type="project" value="EnsemblFungi"/>
</dbReference>
<organism evidence="5 6">
    <name type="scientific">Kuraishia capsulata CBS 1993</name>
    <dbReference type="NCBI Taxonomy" id="1382522"/>
    <lineage>
        <taxon>Eukaryota</taxon>
        <taxon>Fungi</taxon>
        <taxon>Dikarya</taxon>
        <taxon>Ascomycota</taxon>
        <taxon>Saccharomycotina</taxon>
        <taxon>Pichiomycetes</taxon>
        <taxon>Pichiales</taxon>
        <taxon>Pichiaceae</taxon>
        <taxon>Kuraishia</taxon>
    </lineage>
</organism>
<dbReference type="GO" id="GO:0005634">
    <property type="term" value="C:nucleus"/>
    <property type="evidence" value="ECO:0007669"/>
    <property type="project" value="EnsemblFungi"/>
</dbReference>
<dbReference type="InterPro" id="IPR005522">
    <property type="entry name" value="IPK"/>
</dbReference>
<dbReference type="HOGENOM" id="CLU_042569_3_0_1"/>
<keyword evidence="2 4" id="KW-0808">Transferase</keyword>
<dbReference type="GO" id="GO:0030674">
    <property type="term" value="F:protein-macromolecule adaptor activity"/>
    <property type="evidence" value="ECO:0007669"/>
    <property type="project" value="EnsemblFungi"/>
</dbReference>
<evidence type="ECO:0000256" key="2">
    <source>
        <dbReference type="ARBA" id="ARBA00022679"/>
    </source>
</evidence>
<dbReference type="Proteomes" id="UP000019384">
    <property type="component" value="Unassembled WGS sequence"/>
</dbReference>
<dbReference type="GO" id="GO:0000823">
    <property type="term" value="F:inositol-1,4,5-trisphosphate 6-kinase activity"/>
    <property type="evidence" value="ECO:0007669"/>
    <property type="project" value="EnsemblFungi"/>
</dbReference>
<dbReference type="RefSeq" id="XP_022461740.1">
    <property type="nucleotide sequence ID" value="XM_022602074.1"/>
</dbReference>
<proteinExistence type="inferred from homology"/>
<evidence type="ECO:0000313" key="5">
    <source>
        <dbReference type="EMBL" id="CDK29757.1"/>
    </source>
</evidence>
<dbReference type="Pfam" id="PF03770">
    <property type="entry name" value="IPK"/>
    <property type="match status" value="1"/>
</dbReference>
<dbReference type="STRING" id="1382522.W6MV41"/>
<dbReference type="InterPro" id="IPR038286">
    <property type="entry name" value="IPK_sf"/>
</dbReference>
<dbReference type="GO" id="GO:0000827">
    <property type="term" value="F:inositol-1,3,4,5,6-pentakisphosphate kinase activity"/>
    <property type="evidence" value="ECO:0007669"/>
    <property type="project" value="EnsemblFungi"/>
</dbReference>
<accession>W6MV41</accession>
<dbReference type="OrthoDB" id="338650at2759"/>
<evidence type="ECO:0000313" key="6">
    <source>
        <dbReference type="Proteomes" id="UP000019384"/>
    </source>
</evidence>
<dbReference type="PANTHER" id="PTHR12400">
    <property type="entry name" value="INOSITOL POLYPHOSPHATE KINASE"/>
    <property type="match status" value="1"/>
</dbReference>
<dbReference type="GO" id="GO:0000824">
    <property type="term" value="F:inositol-1,4,5,6-tetrakisphosphate 3-kinase activity"/>
    <property type="evidence" value="ECO:0007669"/>
    <property type="project" value="EnsemblFungi"/>
</dbReference>
<dbReference type="GO" id="GO:0000825">
    <property type="term" value="F:inositol-1,3,4,5-tetrakisphosphate 6-kinase activity"/>
    <property type="evidence" value="ECO:0007669"/>
    <property type="project" value="EnsemblFungi"/>
</dbReference>
<dbReference type="AlphaFoldDB" id="W6MV41"/>
<dbReference type="GO" id="GO:0000821">
    <property type="term" value="P:regulation of arginine metabolic process"/>
    <property type="evidence" value="ECO:0007669"/>
    <property type="project" value="EnsemblFungi"/>
</dbReference>
<dbReference type="SUPFAM" id="SSF56104">
    <property type="entry name" value="SAICAR synthase-like"/>
    <property type="match status" value="1"/>
</dbReference>
<dbReference type="GO" id="GO:0045944">
    <property type="term" value="P:positive regulation of transcription by RNA polymerase II"/>
    <property type="evidence" value="ECO:0007669"/>
    <property type="project" value="EnsemblFungi"/>
</dbReference>
<dbReference type="GO" id="GO:0032958">
    <property type="term" value="P:inositol phosphate biosynthetic process"/>
    <property type="evidence" value="ECO:0007669"/>
    <property type="project" value="EnsemblFungi"/>
</dbReference>
<dbReference type="GO" id="GO:0005737">
    <property type="term" value="C:cytoplasm"/>
    <property type="evidence" value="ECO:0007669"/>
    <property type="project" value="TreeGrafter"/>
</dbReference>
<dbReference type="Gene3D" id="3.30.470.160">
    <property type="entry name" value="Inositol polyphosphate kinase"/>
    <property type="match status" value="1"/>
</dbReference>